<sequence>MGQIGRRVIDGSIDGSMGLFIRRIIPTTDLILCSSSLSTSGVTRLENATSLPFHRYDILSRIMSMMSVATYKGQPVNQVICVLQEITARPIFKELANKTIRNRAIQRGMIQIQCGDSFCQP</sequence>
<evidence type="ECO:0000313" key="2">
    <source>
        <dbReference type="Proteomes" id="UP000005239"/>
    </source>
</evidence>
<dbReference type="Proteomes" id="UP000005239">
    <property type="component" value="Unassembled WGS sequence"/>
</dbReference>
<evidence type="ECO:0000313" key="1">
    <source>
        <dbReference type="EnsemblMetazoa" id="PPA44346.1"/>
    </source>
</evidence>
<accession>A0A8R1V1S4</accession>
<dbReference type="EnsemblMetazoa" id="PPA44346.1">
    <property type="protein sequence ID" value="PPA44346.1"/>
    <property type="gene ID" value="WBGene00282715"/>
</dbReference>
<name>A0A2A6BR17_PRIPA</name>
<reference evidence="1" key="2">
    <citation type="submission" date="2022-06" db="UniProtKB">
        <authorList>
            <consortium name="EnsemblMetazoa"/>
        </authorList>
    </citation>
    <scope>IDENTIFICATION</scope>
    <source>
        <strain evidence="1">PS312</strain>
    </source>
</reference>
<dbReference type="AlphaFoldDB" id="A0A2A6BR17"/>
<protein>
    <submittedName>
        <fullName evidence="1">Uncharacterized protein</fullName>
    </submittedName>
</protein>
<keyword evidence="2" id="KW-1185">Reference proteome</keyword>
<proteinExistence type="predicted"/>
<organism evidence="1 2">
    <name type="scientific">Pristionchus pacificus</name>
    <name type="common">Parasitic nematode worm</name>
    <dbReference type="NCBI Taxonomy" id="54126"/>
    <lineage>
        <taxon>Eukaryota</taxon>
        <taxon>Metazoa</taxon>
        <taxon>Ecdysozoa</taxon>
        <taxon>Nematoda</taxon>
        <taxon>Chromadorea</taxon>
        <taxon>Rhabditida</taxon>
        <taxon>Rhabditina</taxon>
        <taxon>Diplogasteromorpha</taxon>
        <taxon>Diplogasteroidea</taxon>
        <taxon>Neodiplogasteridae</taxon>
        <taxon>Pristionchus</taxon>
    </lineage>
</organism>
<gene>
    <name evidence="1" type="primary">WBGene00282715</name>
</gene>
<accession>A0A2A6BR17</accession>
<reference evidence="2" key="1">
    <citation type="journal article" date="2008" name="Nat. Genet.">
        <title>The Pristionchus pacificus genome provides a unique perspective on nematode lifestyle and parasitism.</title>
        <authorList>
            <person name="Dieterich C."/>
            <person name="Clifton S.W."/>
            <person name="Schuster L.N."/>
            <person name="Chinwalla A."/>
            <person name="Delehaunty K."/>
            <person name="Dinkelacker I."/>
            <person name="Fulton L."/>
            <person name="Fulton R."/>
            <person name="Godfrey J."/>
            <person name="Minx P."/>
            <person name="Mitreva M."/>
            <person name="Roeseler W."/>
            <person name="Tian H."/>
            <person name="Witte H."/>
            <person name="Yang S.P."/>
            <person name="Wilson R.K."/>
            <person name="Sommer R.J."/>
        </authorList>
    </citation>
    <scope>NUCLEOTIDE SEQUENCE [LARGE SCALE GENOMIC DNA]</scope>
    <source>
        <strain evidence="2">PS312</strain>
    </source>
</reference>